<dbReference type="RefSeq" id="WP_146124559.1">
    <property type="nucleotide sequence ID" value="NZ_CADERF010000004.1"/>
</dbReference>
<dbReference type="InterPro" id="IPR028056">
    <property type="entry name" value="Colicin_M"/>
</dbReference>
<dbReference type="AlphaFoldDB" id="A0AA41E7Z8"/>
<sequence>MKRRDFLGVSAAALASTPIRSLAQGHGPADDVMPPININAPSNISLPVPSPGGPAGGYYWQAGGDNIRGGIFQIGRFRLVNGKKILEAAAAGKSRDVLSEFAYGIELANKQVVQAQIATYALFTSWLANNGWQGIVGADQYGLSNTTFSGLTTAFGLFSDYYFSHLPAPPITEFKFYSTPFFTLGAYYYWIRGNGDSRAVDLKSLKLGIGVQQISPIRDIIVNDGMGAGVYPIDAEFSTNLLNDQELIVGSALGRVSGHVNGQLVLGSDGSFYFRGEYRLNPDKFDFDASRSRPSIQEALTTLVRKIGEFVDHKDFMIYFTGSQPLEVNGTRASIKATNPDGTPAAVHRPSFGGLSPRPPR</sequence>
<gene>
    <name evidence="2" type="ORF">KDW93_13910</name>
</gene>
<proteinExistence type="predicted"/>
<name>A0AA41E7Z8_9BURK</name>
<evidence type="ECO:0000256" key="1">
    <source>
        <dbReference type="SAM" id="MobiDB-lite"/>
    </source>
</evidence>
<dbReference type="EMBL" id="JAGSVG010000010">
    <property type="protein sequence ID" value="MBR8130061.1"/>
    <property type="molecule type" value="Genomic_DNA"/>
</dbReference>
<organism evidence="2 3">
    <name type="scientific">Burkholderia ambifaria</name>
    <dbReference type="NCBI Taxonomy" id="152480"/>
    <lineage>
        <taxon>Bacteria</taxon>
        <taxon>Pseudomonadati</taxon>
        <taxon>Pseudomonadota</taxon>
        <taxon>Betaproteobacteria</taxon>
        <taxon>Burkholderiales</taxon>
        <taxon>Burkholderiaceae</taxon>
        <taxon>Burkholderia</taxon>
        <taxon>Burkholderia cepacia complex</taxon>
    </lineage>
</organism>
<reference evidence="2" key="1">
    <citation type="submission" date="2021-04" db="EMBL/GenBank/DDBJ databases">
        <title>A collection of bacterial strains from the Burkholderia cepacia Research Laboratory and Repository.</title>
        <authorList>
            <person name="Lipuma J."/>
            <person name="Spilker T."/>
        </authorList>
    </citation>
    <scope>NUCLEOTIDE SEQUENCE</scope>
    <source>
        <strain evidence="2">AU36012</strain>
    </source>
</reference>
<comment type="caution">
    <text evidence="2">The sequence shown here is derived from an EMBL/GenBank/DDBJ whole genome shotgun (WGS) entry which is preliminary data.</text>
</comment>
<evidence type="ECO:0000313" key="3">
    <source>
        <dbReference type="Proteomes" id="UP000682266"/>
    </source>
</evidence>
<feature type="region of interest" description="Disordered" evidence="1">
    <location>
        <begin position="338"/>
        <end position="361"/>
    </location>
</feature>
<dbReference type="Proteomes" id="UP000682266">
    <property type="component" value="Unassembled WGS sequence"/>
</dbReference>
<dbReference type="Pfam" id="PF14859">
    <property type="entry name" value="Colicin_M"/>
    <property type="match status" value="1"/>
</dbReference>
<dbReference type="Gene3D" id="3.30.450.400">
    <property type="entry name" value="Colicin M, catalytic domain"/>
    <property type="match status" value="1"/>
</dbReference>
<evidence type="ECO:0000313" key="2">
    <source>
        <dbReference type="EMBL" id="MBR8130061.1"/>
    </source>
</evidence>
<protein>
    <submittedName>
        <fullName evidence="2">Lipid II-degrading bacteriocin</fullName>
    </submittedName>
</protein>
<dbReference type="GO" id="GO:0042742">
    <property type="term" value="P:defense response to bacterium"/>
    <property type="evidence" value="ECO:0007669"/>
    <property type="project" value="InterPro"/>
</dbReference>
<accession>A0AA41E7Z8</accession>